<dbReference type="SUPFAM" id="SSF47266">
    <property type="entry name" value="4-helical cytokines"/>
    <property type="match status" value="1"/>
</dbReference>
<dbReference type="Proteomes" id="UP001187343">
    <property type="component" value="Unassembled WGS sequence"/>
</dbReference>
<comment type="caution">
    <text evidence="1">The sequence shown here is derived from an EMBL/GenBank/DDBJ whole genome shotgun (WGS) entry which is preliminary data.</text>
</comment>
<dbReference type="AlphaFoldDB" id="A0AA88PCI5"/>
<evidence type="ECO:0000313" key="1">
    <source>
        <dbReference type="EMBL" id="KAK2876701.1"/>
    </source>
</evidence>
<dbReference type="PANTHER" id="PTHR10511">
    <property type="entry name" value="GRANULOCYTE COLONY-STIMULATING FACTOR"/>
    <property type="match status" value="1"/>
</dbReference>
<dbReference type="EMBL" id="JAUYZG010000020">
    <property type="protein sequence ID" value="KAK2876701.1"/>
    <property type="molecule type" value="Genomic_DNA"/>
</dbReference>
<proteinExistence type="predicted"/>
<protein>
    <submittedName>
        <fullName evidence="1">Uncharacterized protein</fullName>
    </submittedName>
</protein>
<accession>A0AA88PCI5</accession>
<keyword evidence="2" id="KW-1185">Reference proteome</keyword>
<organism evidence="1 2">
    <name type="scientific">Cirrhinus molitorella</name>
    <name type="common">mud carp</name>
    <dbReference type="NCBI Taxonomy" id="172907"/>
    <lineage>
        <taxon>Eukaryota</taxon>
        <taxon>Metazoa</taxon>
        <taxon>Chordata</taxon>
        <taxon>Craniata</taxon>
        <taxon>Vertebrata</taxon>
        <taxon>Euteleostomi</taxon>
        <taxon>Actinopterygii</taxon>
        <taxon>Neopterygii</taxon>
        <taxon>Teleostei</taxon>
        <taxon>Ostariophysi</taxon>
        <taxon>Cypriniformes</taxon>
        <taxon>Cyprinidae</taxon>
        <taxon>Labeoninae</taxon>
        <taxon>Labeonini</taxon>
        <taxon>Cirrhinus</taxon>
    </lineage>
</organism>
<dbReference type="GO" id="GO:0005125">
    <property type="term" value="F:cytokine activity"/>
    <property type="evidence" value="ECO:0007669"/>
    <property type="project" value="InterPro"/>
</dbReference>
<reference evidence="1" key="1">
    <citation type="submission" date="2023-08" db="EMBL/GenBank/DDBJ databases">
        <title>Chromosome-level Genome Assembly of mud carp (Cirrhinus molitorella).</title>
        <authorList>
            <person name="Liu H."/>
        </authorList>
    </citation>
    <scope>NUCLEOTIDE SEQUENCE</scope>
    <source>
        <strain evidence="1">Prfri</strain>
        <tissue evidence="1">Muscle</tissue>
    </source>
</reference>
<evidence type="ECO:0000313" key="2">
    <source>
        <dbReference type="Proteomes" id="UP001187343"/>
    </source>
</evidence>
<dbReference type="InterPro" id="IPR009079">
    <property type="entry name" value="4_helix_cytokine-like_core"/>
</dbReference>
<dbReference type="PANTHER" id="PTHR10511:SF2">
    <property type="entry name" value="GRANULOCYTE COLONY-STIMULATING FACTOR"/>
    <property type="match status" value="1"/>
</dbReference>
<name>A0AA88PCI5_9TELE</name>
<sequence length="223" mass="24881">MNFQVALLLTLVGIVASAPISDKLNNMDKDTIEQAHSLINKILEDIPTVHKDWITIKSLTLGNHTILQELGYLRNEALKIPPAPVLQNISSISSMETCLAKIVEGLQLHLILLKDVSKATTQDQRVKHFQADIRDLLLLIEKLQKQAGFDPSKQASDEQSQPPVHDFRADKNLSDKYLTQVAVHLILQQLQDFSFDVLRSILSMTEMAENPNTVQVSMSPAAI</sequence>
<gene>
    <name evidence="1" type="ORF">Q8A67_020797</name>
</gene>
<dbReference type="GO" id="GO:0045639">
    <property type="term" value="P:positive regulation of myeloid cell differentiation"/>
    <property type="evidence" value="ECO:0007669"/>
    <property type="project" value="InterPro"/>
</dbReference>
<dbReference type="InterPro" id="IPR040117">
    <property type="entry name" value="GCSF/MGF"/>
</dbReference>
<dbReference type="Gene3D" id="1.20.1250.10">
    <property type="match status" value="1"/>
</dbReference>